<keyword evidence="2" id="KW-1185">Reference proteome</keyword>
<gene>
    <name evidence="1" type="ORF">MENTE1834_LOCUS24089</name>
</gene>
<name>A0ACB0ZG63_MELEN</name>
<evidence type="ECO:0000313" key="1">
    <source>
        <dbReference type="EMBL" id="CAK5077185.1"/>
    </source>
</evidence>
<accession>A0ACB0ZG63</accession>
<organism evidence="1 2">
    <name type="scientific">Meloidogyne enterolobii</name>
    <name type="common">Root-knot nematode worm</name>
    <name type="synonym">Meloidogyne mayaguensis</name>
    <dbReference type="NCBI Taxonomy" id="390850"/>
    <lineage>
        <taxon>Eukaryota</taxon>
        <taxon>Metazoa</taxon>
        <taxon>Ecdysozoa</taxon>
        <taxon>Nematoda</taxon>
        <taxon>Chromadorea</taxon>
        <taxon>Rhabditida</taxon>
        <taxon>Tylenchina</taxon>
        <taxon>Tylenchomorpha</taxon>
        <taxon>Tylenchoidea</taxon>
        <taxon>Meloidogynidae</taxon>
        <taxon>Meloidogyninae</taxon>
        <taxon>Meloidogyne</taxon>
    </lineage>
</organism>
<proteinExistence type="predicted"/>
<comment type="caution">
    <text evidence="1">The sequence shown here is derived from an EMBL/GenBank/DDBJ whole genome shotgun (WGS) entry which is preliminary data.</text>
</comment>
<evidence type="ECO:0000313" key="2">
    <source>
        <dbReference type="Proteomes" id="UP001497535"/>
    </source>
</evidence>
<protein>
    <submittedName>
        <fullName evidence="1">Uncharacterized protein</fullName>
    </submittedName>
</protein>
<dbReference type="EMBL" id="CAVMJV010000031">
    <property type="protein sequence ID" value="CAK5077185.1"/>
    <property type="molecule type" value="Genomic_DNA"/>
</dbReference>
<sequence length="73" mass="8650">MFYLDVSAMFGNVFRKVVRNVLFRCFCCVCECFPECLICNVLFRCSEFLETFKMFSGNLFKMLCLECFLEACF</sequence>
<reference evidence="1" key="1">
    <citation type="submission" date="2023-11" db="EMBL/GenBank/DDBJ databases">
        <authorList>
            <person name="Poullet M."/>
        </authorList>
    </citation>
    <scope>NUCLEOTIDE SEQUENCE</scope>
    <source>
        <strain evidence="1">E1834</strain>
    </source>
</reference>
<dbReference type="Proteomes" id="UP001497535">
    <property type="component" value="Unassembled WGS sequence"/>
</dbReference>